<feature type="transmembrane region" description="Helical" evidence="1">
    <location>
        <begin position="221"/>
        <end position="242"/>
    </location>
</feature>
<protein>
    <submittedName>
        <fullName evidence="2">Uncharacterized protein</fullName>
    </submittedName>
</protein>
<sequence>MFGEVVAVGKPSLHSQVTKAVNVTTEVIGMCAKPSITEDMYTSATIFALSLTIVAALVVIFVFPWKSVKDPWLLRQITSHVIMIFNFNVYMCMAFRPVFYFPSHAFRSLGIFKHFNILEKLACLPAVGFLALPIINEVMITTFEEKFRVVTFSRSNGNLKKNYLRCYVMIAYIIATVVQLLFYGEFSTPERMKQVGIEEIGCNMTGQIPKDVIFLNNQRGFYFWFSVFYISYQNFVPLWLLYRASRIVQNLGTEHRFILRRNIGHLVIFNIQILLHTIFWAAPITIMTFILLVGPYSPDTMYVATTLIMLHGPVSILYLAVGIVYPKARYYFIIRDNLLNVRGEELTEEDLQEYLDEYLAMGRLPETLPPSYEEAIVATANDPAP</sequence>
<feature type="transmembrane region" description="Helical" evidence="1">
    <location>
        <begin position="302"/>
        <end position="325"/>
    </location>
</feature>
<keyword evidence="1" id="KW-1133">Transmembrane helix</keyword>
<keyword evidence="3" id="KW-1185">Reference proteome</keyword>
<keyword evidence="1" id="KW-0472">Membrane</keyword>
<feature type="transmembrane region" description="Helical" evidence="1">
    <location>
        <begin position="44"/>
        <end position="65"/>
    </location>
</feature>
<feature type="transmembrane region" description="Helical" evidence="1">
    <location>
        <begin position="77"/>
        <end position="101"/>
    </location>
</feature>
<evidence type="ECO:0000256" key="1">
    <source>
        <dbReference type="SAM" id="Phobius"/>
    </source>
</evidence>
<dbReference type="EMBL" id="CAJGYM010000043">
    <property type="protein sequence ID" value="CAD6194331.1"/>
    <property type="molecule type" value="Genomic_DNA"/>
</dbReference>
<accession>A0A8S1HIT3</accession>
<feature type="transmembrane region" description="Helical" evidence="1">
    <location>
        <begin position="164"/>
        <end position="183"/>
    </location>
</feature>
<keyword evidence="1" id="KW-0812">Transmembrane</keyword>
<evidence type="ECO:0000313" key="3">
    <source>
        <dbReference type="Proteomes" id="UP000835052"/>
    </source>
</evidence>
<dbReference type="InterPro" id="IPR019422">
    <property type="entry name" value="7TM_GPCR_serpentine_rcpt_Srh"/>
</dbReference>
<organism evidence="2 3">
    <name type="scientific">Caenorhabditis auriculariae</name>
    <dbReference type="NCBI Taxonomy" id="2777116"/>
    <lineage>
        <taxon>Eukaryota</taxon>
        <taxon>Metazoa</taxon>
        <taxon>Ecdysozoa</taxon>
        <taxon>Nematoda</taxon>
        <taxon>Chromadorea</taxon>
        <taxon>Rhabditida</taxon>
        <taxon>Rhabditina</taxon>
        <taxon>Rhabditomorpha</taxon>
        <taxon>Rhabditoidea</taxon>
        <taxon>Rhabditidae</taxon>
        <taxon>Peloderinae</taxon>
        <taxon>Caenorhabditis</taxon>
    </lineage>
</organism>
<dbReference type="Pfam" id="PF10318">
    <property type="entry name" value="7TM_GPCR_Srh"/>
    <property type="match status" value="1"/>
</dbReference>
<evidence type="ECO:0000313" key="2">
    <source>
        <dbReference type="EMBL" id="CAD6194331.1"/>
    </source>
</evidence>
<gene>
    <name evidence="2" type="ORF">CAUJ_LOCUS10250</name>
</gene>
<dbReference type="Proteomes" id="UP000835052">
    <property type="component" value="Unassembled WGS sequence"/>
</dbReference>
<comment type="caution">
    <text evidence="2">The sequence shown here is derived from an EMBL/GenBank/DDBJ whole genome shotgun (WGS) entry which is preliminary data.</text>
</comment>
<dbReference type="AlphaFoldDB" id="A0A8S1HIT3"/>
<feature type="transmembrane region" description="Helical" evidence="1">
    <location>
        <begin position="121"/>
        <end position="143"/>
    </location>
</feature>
<reference evidence="2" key="1">
    <citation type="submission" date="2020-10" db="EMBL/GenBank/DDBJ databases">
        <authorList>
            <person name="Kikuchi T."/>
        </authorList>
    </citation>
    <scope>NUCLEOTIDE SEQUENCE</scope>
    <source>
        <strain evidence="2">NKZ352</strain>
    </source>
</reference>
<proteinExistence type="predicted"/>
<name>A0A8S1HIT3_9PELO</name>
<feature type="transmembrane region" description="Helical" evidence="1">
    <location>
        <begin position="263"/>
        <end position="296"/>
    </location>
</feature>